<proteinExistence type="predicted"/>
<evidence type="ECO:0000313" key="2">
    <source>
        <dbReference type="EMBL" id="KAK2121547.1"/>
    </source>
</evidence>
<evidence type="ECO:0000256" key="1">
    <source>
        <dbReference type="SAM" id="MobiDB-lite"/>
    </source>
</evidence>
<sequence length="115" mass="12214">MTRVERGTAAAVTEGLSKVGTSQSRKEIGSFSTFIRRPGSSARDLVDALHVHRARAVSIPTEEADELDQLVTAKMESVQYDHPNHTVTVTTISDLDLSGAQLLGLTPPEAGRGGS</sequence>
<dbReference type="EMBL" id="JASSZA010000001">
    <property type="protein sequence ID" value="KAK2121547.1"/>
    <property type="molecule type" value="Genomic_DNA"/>
</dbReference>
<comment type="caution">
    <text evidence="2">The sequence shown here is derived from an EMBL/GenBank/DDBJ whole genome shotgun (WGS) entry which is preliminary data.</text>
</comment>
<feature type="region of interest" description="Disordered" evidence="1">
    <location>
        <begin position="1"/>
        <end position="28"/>
    </location>
</feature>
<gene>
    <name evidence="2" type="ORF">P7K49_002933</name>
</gene>
<keyword evidence="3" id="KW-1185">Reference proteome</keyword>
<protein>
    <submittedName>
        <fullName evidence="2">Uncharacterized protein</fullName>
    </submittedName>
</protein>
<organism evidence="2 3">
    <name type="scientific">Saguinus oedipus</name>
    <name type="common">Cotton-top tamarin</name>
    <name type="synonym">Oedipomidas oedipus</name>
    <dbReference type="NCBI Taxonomy" id="9490"/>
    <lineage>
        <taxon>Eukaryota</taxon>
        <taxon>Metazoa</taxon>
        <taxon>Chordata</taxon>
        <taxon>Craniata</taxon>
        <taxon>Vertebrata</taxon>
        <taxon>Euteleostomi</taxon>
        <taxon>Mammalia</taxon>
        <taxon>Eutheria</taxon>
        <taxon>Euarchontoglires</taxon>
        <taxon>Primates</taxon>
        <taxon>Haplorrhini</taxon>
        <taxon>Platyrrhini</taxon>
        <taxon>Cebidae</taxon>
        <taxon>Callitrichinae</taxon>
        <taxon>Saguinus</taxon>
    </lineage>
</organism>
<name>A0ABQ9WIR1_SAGOE</name>
<reference evidence="2 3" key="1">
    <citation type="submission" date="2023-05" db="EMBL/GenBank/DDBJ databases">
        <title>B98-5 Cell Line De Novo Hybrid Assembly: An Optical Mapping Approach.</title>
        <authorList>
            <person name="Kananen K."/>
            <person name="Auerbach J.A."/>
            <person name="Kautto E."/>
            <person name="Blachly J.S."/>
        </authorList>
    </citation>
    <scope>NUCLEOTIDE SEQUENCE [LARGE SCALE GENOMIC DNA]</scope>
    <source>
        <strain evidence="2">B95-8</strain>
        <tissue evidence="2">Cell line</tissue>
    </source>
</reference>
<dbReference type="Proteomes" id="UP001266305">
    <property type="component" value="Unassembled WGS sequence"/>
</dbReference>
<evidence type="ECO:0000313" key="3">
    <source>
        <dbReference type="Proteomes" id="UP001266305"/>
    </source>
</evidence>
<accession>A0ABQ9WIR1</accession>